<proteinExistence type="predicted"/>
<reference evidence="1" key="1">
    <citation type="submission" date="2023-07" db="EMBL/GenBank/DDBJ databases">
        <authorList>
            <person name="Kim M."/>
        </authorList>
    </citation>
    <scope>NUCLEOTIDE SEQUENCE</scope>
    <source>
        <strain evidence="1">BIUV-7</strain>
    </source>
</reference>
<gene>
    <name evidence="1" type="ORF">Q4F19_13600</name>
</gene>
<dbReference type="EMBL" id="JAUOTP010000006">
    <property type="protein sequence ID" value="MDO6415422.1"/>
    <property type="molecule type" value="Genomic_DNA"/>
</dbReference>
<sequence length="48" mass="5278">MTFFELTANLAAIALNSTPWPPGARLVNNTADPIPYSIPFFQKHSTCL</sequence>
<dbReference type="Proteomes" id="UP001169764">
    <property type="component" value="Unassembled WGS sequence"/>
</dbReference>
<accession>A0ABT8YBP1</accession>
<dbReference type="RefSeq" id="WP_303543451.1">
    <property type="nucleotide sequence ID" value="NZ_JAUOTP010000006.1"/>
</dbReference>
<keyword evidence="2" id="KW-1185">Reference proteome</keyword>
<protein>
    <submittedName>
        <fullName evidence="1">Uncharacterized protein</fullName>
    </submittedName>
</protein>
<comment type="caution">
    <text evidence="1">The sequence shown here is derived from an EMBL/GenBank/DDBJ whole genome shotgun (WGS) entry which is preliminary data.</text>
</comment>
<name>A0ABT8YBP1_9SPHN</name>
<organism evidence="1 2">
    <name type="scientific">Sphingomonas natans</name>
    <dbReference type="NCBI Taxonomy" id="3063330"/>
    <lineage>
        <taxon>Bacteria</taxon>
        <taxon>Pseudomonadati</taxon>
        <taxon>Pseudomonadota</taxon>
        <taxon>Alphaproteobacteria</taxon>
        <taxon>Sphingomonadales</taxon>
        <taxon>Sphingomonadaceae</taxon>
        <taxon>Sphingomonas</taxon>
    </lineage>
</organism>
<evidence type="ECO:0000313" key="1">
    <source>
        <dbReference type="EMBL" id="MDO6415422.1"/>
    </source>
</evidence>
<evidence type="ECO:0000313" key="2">
    <source>
        <dbReference type="Proteomes" id="UP001169764"/>
    </source>
</evidence>